<feature type="region of interest" description="Disordered" evidence="1">
    <location>
        <begin position="133"/>
        <end position="181"/>
    </location>
</feature>
<name>A0A3B3H6Z8_ORYLA</name>
<keyword evidence="3" id="KW-1185">Reference proteome</keyword>
<dbReference type="SUPFAM" id="SSF52266">
    <property type="entry name" value="SGNH hydrolase"/>
    <property type="match status" value="1"/>
</dbReference>
<proteinExistence type="predicted"/>
<evidence type="ECO:0000313" key="2">
    <source>
        <dbReference type="Ensembl" id="ENSORLP00000027290.1"/>
    </source>
</evidence>
<dbReference type="GeneTree" id="ENSGT00940000177146"/>
<dbReference type="AlphaFoldDB" id="A0A3B3H6Z8"/>
<evidence type="ECO:0008006" key="4">
    <source>
        <dbReference type="Google" id="ProtNLM"/>
    </source>
</evidence>
<feature type="region of interest" description="Disordered" evidence="1">
    <location>
        <begin position="331"/>
        <end position="364"/>
    </location>
</feature>
<feature type="region of interest" description="Disordered" evidence="1">
    <location>
        <begin position="198"/>
        <end position="241"/>
    </location>
</feature>
<dbReference type="Bgee" id="ENSORLG00000028114">
    <property type="expression patterns" value="Expressed in gastrula and 1 other cell type or tissue"/>
</dbReference>
<dbReference type="InParanoid" id="A0A3B3H6Z8"/>
<dbReference type="Ensembl" id="ENSORLT00000028013.1">
    <property type="protein sequence ID" value="ENSORLP00000027290.1"/>
    <property type="gene ID" value="ENSORLG00000028114.1"/>
</dbReference>
<dbReference type="Gene3D" id="3.40.50.12690">
    <property type="match status" value="1"/>
</dbReference>
<reference evidence="2" key="2">
    <citation type="submission" date="2025-08" db="UniProtKB">
        <authorList>
            <consortium name="Ensembl"/>
        </authorList>
    </citation>
    <scope>IDENTIFICATION</scope>
    <source>
        <strain evidence="2">Hd-rR</strain>
    </source>
</reference>
<organism evidence="2 3">
    <name type="scientific">Oryzias latipes</name>
    <name type="common">Japanese rice fish</name>
    <name type="synonym">Japanese killifish</name>
    <dbReference type="NCBI Taxonomy" id="8090"/>
    <lineage>
        <taxon>Eukaryota</taxon>
        <taxon>Metazoa</taxon>
        <taxon>Chordata</taxon>
        <taxon>Craniata</taxon>
        <taxon>Vertebrata</taxon>
        <taxon>Euteleostomi</taxon>
        <taxon>Actinopterygii</taxon>
        <taxon>Neopterygii</taxon>
        <taxon>Teleostei</taxon>
        <taxon>Neoteleostei</taxon>
        <taxon>Acanthomorphata</taxon>
        <taxon>Ovalentaria</taxon>
        <taxon>Atherinomorphae</taxon>
        <taxon>Beloniformes</taxon>
        <taxon>Adrianichthyidae</taxon>
        <taxon>Oryziinae</taxon>
        <taxon>Oryzias</taxon>
    </lineage>
</organism>
<feature type="compositionally biased region" description="Low complexity" evidence="1">
    <location>
        <begin position="342"/>
        <end position="353"/>
    </location>
</feature>
<sequence length="532" mass="57026">MEGKEVHGKMAAARPDGVSCTPDNCNQGHCQLRETVQKLRLELREKSILIEKILSVSTSQSKYIQQLQHSINTNRSLSQTLPWFGETPAEAHSTATDSNIIQICGRKNNGWERMDGAPSTTNTSSALLEARSRQDLHEDQADAGPRAPALCSTPKQSWAEVTRRGRRICGPEPDTASSGNLALTNRFAPLAEDLTAASATRAGSPGPTSDRTPTVASGSAAGPSQATTPATTSTDPTASATSVPALLEPGRLALHPGAAALAQPPGSPAVPLAPATRGKRRRLLKEAVARRSGELPRGLRAAAWISPASGDPLSTEKPGLHAGVLSARKHHYGAPNSPPEPAGAEAAAHHPAAVSGRPAGRPGPVQQPVLIVGDSVVRHVRVRRCHTHTLSGAVVNEIKNSAHQLSVKYPSAETFIIHAGTNNLKLQQSETLKMDFIHLIHTIQQLNIHCIVSGPLPAPRYGDIMFSRVRQLHIWLKTYCHSISIPYVDNFTTFYNRPYLFKSDGLHPNNSGSRLLSMNIDLTLRSFKTISS</sequence>
<dbReference type="Proteomes" id="UP000001038">
    <property type="component" value="Chromosome 7"/>
</dbReference>
<accession>A0A3B3H6Z8</accession>
<protein>
    <recommendedName>
        <fullName evidence="4">SGNH hydrolase-type esterase domain-containing protein</fullName>
    </recommendedName>
</protein>
<feature type="region of interest" description="Disordered" evidence="1">
    <location>
        <begin position="258"/>
        <end position="281"/>
    </location>
</feature>
<evidence type="ECO:0000313" key="3">
    <source>
        <dbReference type="Proteomes" id="UP000001038"/>
    </source>
</evidence>
<evidence type="ECO:0000256" key="1">
    <source>
        <dbReference type="SAM" id="MobiDB-lite"/>
    </source>
</evidence>
<feature type="compositionally biased region" description="Polar residues" evidence="1">
    <location>
        <begin position="206"/>
        <end position="217"/>
    </location>
</feature>
<dbReference type="Gene3D" id="3.40.50.12700">
    <property type="match status" value="1"/>
</dbReference>
<reference evidence="2 3" key="1">
    <citation type="journal article" date="2007" name="Nature">
        <title>The medaka draft genome and insights into vertebrate genome evolution.</title>
        <authorList>
            <person name="Kasahara M."/>
            <person name="Naruse K."/>
            <person name="Sasaki S."/>
            <person name="Nakatani Y."/>
            <person name="Qu W."/>
            <person name="Ahsan B."/>
            <person name="Yamada T."/>
            <person name="Nagayasu Y."/>
            <person name="Doi K."/>
            <person name="Kasai Y."/>
            <person name="Jindo T."/>
            <person name="Kobayashi D."/>
            <person name="Shimada A."/>
            <person name="Toyoda A."/>
            <person name="Kuroki Y."/>
            <person name="Fujiyama A."/>
            <person name="Sasaki T."/>
            <person name="Shimizu A."/>
            <person name="Asakawa S."/>
            <person name="Shimizu N."/>
            <person name="Hashimoto S."/>
            <person name="Yang J."/>
            <person name="Lee Y."/>
            <person name="Matsushima K."/>
            <person name="Sugano S."/>
            <person name="Sakaizumi M."/>
            <person name="Narita T."/>
            <person name="Ohishi K."/>
            <person name="Haga S."/>
            <person name="Ohta F."/>
            <person name="Nomoto H."/>
            <person name="Nogata K."/>
            <person name="Morishita T."/>
            <person name="Endo T."/>
            <person name="Shin-I T."/>
            <person name="Takeda H."/>
            <person name="Morishita S."/>
            <person name="Kohara Y."/>
        </authorList>
    </citation>
    <scope>NUCLEOTIDE SEQUENCE [LARGE SCALE GENOMIC DNA]</scope>
    <source>
        <strain evidence="2 3">Hd-rR</strain>
    </source>
</reference>
<feature type="compositionally biased region" description="Low complexity" evidence="1">
    <location>
        <begin position="219"/>
        <end position="241"/>
    </location>
</feature>
<reference evidence="2" key="3">
    <citation type="submission" date="2025-09" db="UniProtKB">
        <authorList>
            <consortium name="Ensembl"/>
        </authorList>
    </citation>
    <scope>IDENTIFICATION</scope>
    <source>
        <strain evidence="2">Hd-rR</strain>
    </source>
</reference>